<dbReference type="AlphaFoldDB" id="A0A6A5URB6"/>
<feature type="region of interest" description="Disordered" evidence="1">
    <location>
        <begin position="31"/>
        <end position="78"/>
    </location>
</feature>
<dbReference type="SUPFAM" id="SSF53720">
    <property type="entry name" value="ALDH-like"/>
    <property type="match status" value="1"/>
</dbReference>
<accession>A0A6A5URB6</accession>
<dbReference type="InterPro" id="IPR016161">
    <property type="entry name" value="Ald_DH/histidinol_DH"/>
</dbReference>
<protein>
    <recommendedName>
        <fullName evidence="2">Aldehyde dehydrogenase domain-containing protein</fullName>
    </recommendedName>
</protein>
<dbReference type="Proteomes" id="UP000800036">
    <property type="component" value="Unassembled WGS sequence"/>
</dbReference>
<evidence type="ECO:0000313" key="3">
    <source>
        <dbReference type="EMBL" id="KAF1965446.1"/>
    </source>
</evidence>
<dbReference type="InterPro" id="IPR016163">
    <property type="entry name" value="Ald_DH_C"/>
</dbReference>
<dbReference type="Gene3D" id="3.40.309.10">
    <property type="entry name" value="Aldehyde Dehydrogenase, Chain A, domain 2"/>
    <property type="match status" value="1"/>
</dbReference>
<sequence length="109" mass="12439">MGQVCTATFQIFVQDTIWIDSVKSVPRRTQTLAASSMRTPTTHHKSTRLRKRNSSRMLRRQSQTVQSPSMEGHSNGIPEKEHFVEPTVFATSKNCIKIVHDEVYVLIPE</sequence>
<feature type="compositionally biased region" description="Basic residues" evidence="1">
    <location>
        <begin position="41"/>
        <end position="59"/>
    </location>
</feature>
<name>A0A6A5URB6_9PLEO</name>
<evidence type="ECO:0000259" key="2">
    <source>
        <dbReference type="Pfam" id="PF00171"/>
    </source>
</evidence>
<reference evidence="3" key="1">
    <citation type="journal article" date="2020" name="Stud. Mycol.">
        <title>101 Dothideomycetes genomes: a test case for predicting lifestyles and emergence of pathogens.</title>
        <authorList>
            <person name="Haridas S."/>
            <person name="Albert R."/>
            <person name="Binder M."/>
            <person name="Bloem J."/>
            <person name="Labutti K."/>
            <person name="Salamov A."/>
            <person name="Andreopoulos B."/>
            <person name="Baker S."/>
            <person name="Barry K."/>
            <person name="Bills G."/>
            <person name="Bluhm B."/>
            <person name="Cannon C."/>
            <person name="Castanera R."/>
            <person name="Culley D."/>
            <person name="Daum C."/>
            <person name="Ezra D."/>
            <person name="Gonzalez J."/>
            <person name="Henrissat B."/>
            <person name="Kuo A."/>
            <person name="Liang C."/>
            <person name="Lipzen A."/>
            <person name="Lutzoni F."/>
            <person name="Magnuson J."/>
            <person name="Mondo S."/>
            <person name="Nolan M."/>
            <person name="Ohm R."/>
            <person name="Pangilinan J."/>
            <person name="Park H.-J."/>
            <person name="Ramirez L."/>
            <person name="Alfaro M."/>
            <person name="Sun H."/>
            <person name="Tritt A."/>
            <person name="Yoshinaga Y."/>
            <person name="Zwiers L.-H."/>
            <person name="Turgeon B."/>
            <person name="Goodwin S."/>
            <person name="Spatafora J."/>
            <person name="Crous P."/>
            <person name="Grigoriev I."/>
        </authorList>
    </citation>
    <scope>NUCLEOTIDE SEQUENCE</scope>
    <source>
        <strain evidence="3">CBS 107.79</strain>
    </source>
</reference>
<dbReference type="Pfam" id="PF00171">
    <property type="entry name" value="Aldedh"/>
    <property type="match status" value="1"/>
</dbReference>
<feature type="compositionally biased region" description="Polar residues" evidence="1">
    <location>
        <begin position="60"/>
        <end position="69"/>
    </location>
</feature>
<evidence type="ECO:0000313" key="4">
    <source>
        <dbReference type="Proteomes" id="UP000800036"/>
    </source>
</evidence>
<evidence type="ECO:0000256" key="1">
    <source>
        <dbReference type="SAM" id="MobiDB-lite"/>
    </source>
</evidence>
<dbReference type="GO" id="GO:0016620">
    <property type="term" value="F:oxidoreductase activity, acting on the aldehyde or oxo group of donors, NAD or NADP as acceptor"/>
    <property type="evidence" value="ECO:0007669"/>
    <property type="project" value="InterPro"/>
</dbReference>
<dbReference type="EMBL" id="ML976762">
    <property type="protein sequence ID" value="KAF1965446.1"/>
    <property type="molecule type" value="Genomic_DNA"/>
</dbReference>
<dbReference type="InterPro" id="IPR015590">
    <property type="entry name" value="Aldehyde_DH_dom"/>
</dbReference>
<keyword evidence="4" id="KW-1185">Reference proteome</keyword>
<gene>
    <name evidence="3" type="ORF">BU23DRAFT_25131</name>
</gene>
<organism evidence="3 4">
    <name type="scientific">Bimuria novae-zelandiae CBS 107.79</name>
    <dbReference type="NCBI Taxonomy" id="1447943"/>
    <lineage>
        <taxon>Eukaryota</taxon>
        <taxon>Fungi</taxon>
        <taxon>Dikarya</taxon>
        <taxon>Ascomycota</taxon>
        <taxon>Pezizomycotina</taxon>
        <taxon>Dothideomycetes</taxon>
        <taxon>Pleosporomycetidae</taxon>
        <taxon>Pleosporales</taxon>
        <taxon>Massarineae</taxon>
        <taxon>Didymosphaeriaceae</taxon>
        <taxon>Bimuria</taxon>
    </lineage>
</organism>
<proteinExistence type="predicted"/>
<feature type="domain" description="Aldehyde dehydrogenase" evidence="2">
    <location>
        <begin position="1"/>
        <end position="104"/>
    </location>
</feature>
<feature type="compositionally biased region" description="Polar residues" evidence="1">
    <location>
        <begin position="31"/>
        <end position="40"/>
    </location>
</feature>